<gene>
    <name evidence="2" type="ORF">OMM_03434</name>
</gene>
<proteinExistence type="predicted"/>
<feature type="domain" description="DUF676" evidence="1">
    <location>
        <begin position="7"/>
        <end position="93"/>
    </location>
</feature>
<dbReference type="EMBL" id="ATBP01000473">
    <property type="protein sequence ID" value="ETR70165.1"/>
    <property type="molecule type" value="Genomic_DNA"/>
</dbReference>
<dbReference type="Proteomes" id="UP000189670">
    <property type="component" value="Unassembled WGS sequence"/>
</dbReference>
<name>A0A1V1P5Z7_9BACT</name>
<organism evidence="2 3">
    <name type="scientific">Candidatus Magnetoglobus multicellularis str. Araruama</name>
    <dbReference type="NCBI Taxonomy" id="890399"/>
    <lineage>
        <taxon>Bacteria</taxon>
        <taxon>Pseudomonadati</taxon>
        <taxon>Thermodesulfobacteriota</taxon>
        <taxon>Desulfobacteria</taxon>
        <taxon>Desulfobacterales</taxon>
        <taxon>Desulfobacteraceae</taxon>
        <taxon>Candidatus Magnetoglobus</taxon>
    </lineage>
</organism>
<dbReference type="Pfam" id="PF05057">
    <property type="entry name" value="DUF676"/>
    <property type="match status" value="1"/>
</dbReference>
<dbReference type="AlphaFoldDB" id="A0A1V1P5Z7"/>
<evidence type="ECO:0000313" key="3">
    <source>
        <dbReference type="Proteomes" id="UP000189670"/>
    </source>
</evidence>
<dbReference type="SUPFAM" id="SSF53474">
    <property type="entry name" value="alpha/beta-Hydrolases"/>
    <property type="match status" value="1"/>
</dbReference>
<reference evidence="3" key="1">
    <citation type="submission" date="2012-11" db="EMBL/GenBank/DDBJ databases">
        <authorList>
            <person name="Lucero-Rivera Y.E."/>
            <person name="Tovar-Ramirez D."/>
        </authorList>
    </citation>
    <scope>NUCLEOTIDE SEQUENCE [LARGE SCALE GENOMIC DNA]</scope>
    <source>
        <strain evidence="3">Araruama</strain>
    </source>
</reference>
<protein>
    <submittedName>
        <fullName evidence="2">Acetyltransferase-like protein</fullName>
    </submittedName>
</protein>
<dbReference type="Gene3D" id="3.40.50.1820">
    <property type="entry name" value="alpha/beta hydrolase"/>
    <property type="match status" value="1"/>
</dbReference>
<dbReference type="InterPro" id="IPR007751">
    <property type="entry name" value="DUF676_lipase-like"/>
</dbReference>
<evidence type="ECO:0000259" key="1">
    <source>
        <dbReference type="Pfam" id="PF05057"/>
    </source>
</evidence>
<dbReference type="GO" id="GO:0016740">
    <property type="term" value="F:transferase activity"/>
    <property type="evidence" value="ECO:0007669"/>
    <property type="project" value="UniProtKB-KW"/>
</dbReference>
<dbReference type="PANTHER" id="PTHR37946">
    <property type="entry name" value="SLL1969 PROTEIN"/>
    <property type="match status" value="1"/>
</dbReference>
<comment type="caution">
    <text evidence="2">The sequence shown here is derived from an EMBL/GenBank/DDBJ whole genome shotgun (WGS) entry which is preliminary data.</text>
</comment>
<dbReference type="PANTHER" id="PTHR37946:SF1">
    <property type="entry name" value="SLL1969 PROTEIN"/>
    <property type="match status" value="1"/>
</dbReference>
<dbReference type="InterPro" id="IPR029058">
    <property type="entry name" value="AB_hydrolase_fold"/>
</dbReference>
<evidence type="ECO:0000313" key="2">
    <source>
        <dbReference type="EMBL" id="ETR70165.1"/>
    </source>
</evidence>
<keyword evidence="2" id="KW-0808">Transferase</keyword>
<sequence>MRRYRPSDSSHWVILLHGLARSKISMTTMEKNLKQAGYSVLNQGYPSRKKNIQYLANDHIPPAIQVCLNNGAKKIHFVTHSMGGILVRYFLKYHCLDELGNVVMLSPPNAGSEIVDIFRSFCLFKWLNGPAGQQLGTSPGDLPHQLGDTRFHPGIITGDRSINLILSRIIPGPNDGKVSVERAKVKGMGDFRVIHATHPFIMKHPEAIALTLHFLKYGFF</sequence>
<accession>A0A1V1P5Z7</accession>